<evidence type="ECO:0000256" key="2">
    <source>
        <dbReference type="PROSITE-ProRule" id="PRU00023"/>
    </source>
</evidence>
<keyword evidence="7" id="KW-1185">Reference proteome</keyword>
<sequence length="903" mass="100558">MLTHGDYTIGWVCALPKEQIAAMTMLDEIHPDLPKHQNDHNNYILGSIGSHNVVIACLPLGKIGTNPAATVATRMMSTFPAIKVGLVVGIGGGIPSSDVRLGDVVVGTPDGIYPGVVQWDSGKAESEGFERTGALNNPPTVLLTAATRLYTKHETQGSKIPQYLDDLKRNWPKLASRYSWSAKFTDPLAPDGQPRKPEDLRVHYGLIASGNQVIKDENFRDRLNQQLGGRLLCVEMEAAGLMNDFPCLVIRGMCDYADSKKNNEWQEHAAAVAAAYARELLETLQPSDVIRERFMEDILNQIGESASKIEATMDREQNSKSLNWLTSVDYSPQYNNFLARVQSGTGQWRTRPEHDEIRSLLRLVAKHHAKVFIVVDALDELQVSDGSLAIFLDDLFSLQQMNNVFLFATSRNKPSMTKMFDNGLRLEIRARKEDVEKYLDNQMEKLLPPWAQGNQDIGNLIRNKIVESTQGMFLLAQLHLNALVGKTTLKGIKTYLNSLPTGSGPQVYQNVYDDAMRRISDQPSERQRLAVEILSWLTLARRPMTTTEIRLFLAVEHNQTQIDPDNLPVSDDMVAVCAGLVTIDAESDTIRLVHYTAQEYFETRLDLIATAEAYITKVCLTYLSLDIFDDEFWEESESELKSWWWQKYGGRDKCKDFEDDLTQTKNGLKPAGKVMEAYEYASKFWGHHAHRAGEVDQDVVLFLKKESKVRAVWRMLPNQALYPAALLFGQDHVGIRAAAYFGLDGALSLLLRDLSNSGTPAIGRVTALIWATQNGHHKAALVLIENGADVNAKDSSGKPVLACAVQGGHVEAIMLLLNNGADVDGETPAGRTPLTFAVEQNDQEVAQVLLDHGAKLNYSDKGGRYPIYWTDNRDMVHFLLKKGACPVAVFESGSRNVCEEWGI</sequence>
<dbReference type="PANTHER" id="PTHR46082:SF11">
    <property type="entry name" value="AAA+ ATPASE DOMAIN-CONTAINING PROTEIN-RELATED"/>
    <property type="match status" value="1"/>
</dbReference>
<protein>
    <submittedName>
        <fullName evidence="6">Uncharacterized protein</fullName>
    </submittedName>
</protein>
<comment type="caution">
    <text evidence="6">The sequence shown here is derived from an EMBL/GenBank/DDBJ whole genome shotgun (WGS) entry which is preliminary data.</text>
</comment>
<dbReference type="InterPro" id="IPR000845">
    <property type="entry name" value="Nucleoside_phosphorylase_d"/>
</dbReference>
<dbReference type="SUPFAM" id="SSF48403">
    <property type="entry name" value="Ankyrin repeat"/>
    <property type="match status" value="1"/>
</dbReference>
<dbReference type="SUPFAM" id="SSF53167">
    <property type="entry name" value="Purine and uridine phosphorylases"/>
    <property type="match status" value="1"/>
</dbReference>
<gene>
    <name evidence="6" type="ORF">CEP51_004990</name>
</gene>
<dbReference type="PROSITE" id="PS50088">
    <property type="entry name" value="ANK_REPEAT"/>
    <property type="match status" value="3"/>
</dbReference>
<accession>A0A428RYI8</accession>
<dbReference type="AlphaFoldDB" id="A0A428RYI8"/>
<reference evidence="6 7" key="1">
    <citation type="submission" date="2017-06" db="EMBL/GenBank/DDBJ databases">
        <title>Comparative genomic analysis of Ambrosia Fusariam Clade fungi.</title>
        <authorList>
            <person name="Stajich J.E."/>
            <person name="Carrillo J."/>
            <person name="Kijimoto T."/>
            <person name="Eskalen A."/>
            <person name="O'Donnell K."/>
            <person name="Kasson M."/>
        </authorList>
    </citation>
    <scope>NUCLEOTIDE SEQUENCE [LARGE SCALE GENOMIC DNA]</scope>
    <source>
        <strain evidence="6 7">NRRL62606</strain>
    </source>
</reference>
<dbReference type="SMART" id="SM00248">
    <property type="entry name" value="ANK"/>
    <property type="match status" value="3"/>
</dbReference>
<keyword evidence="1" id="KW-0677">Repeat</keyword>
<dbReference type="GO" id="GO:0009116">
    <property type="term" value="P:nucleoside metabolic process"/>
    <property type="evidence" value="ECO:0007669"/>
    <property type="project" value="InterPro"/>
</dbReference>
<evidence type="ECO:0000256" key="1">
    <source>
        <dbReference type="ARBA" id="ARBA00022737"/>
    </source>
</evidence>
<dbReference type="Pfam" id="PF24883">
    <property type="entry name" value="NPHP3_N"/>
    <property type="match status" value="1"/>
</dbReference>
<feature type="repeat" description="ANK" evidence="2">
    <location>
        <begin position="763"/>
        <end position="795"/>
    </location>
</feature>
<dbReference type="GO" id="GO:0003824">
    <property type="term" value="F:catalytic activity"/>
    <property type="evidence" value="ECO:0007669"/>
    <property type="project" value="InterPro"/>
</dbReference>
<feature type="domain" description="Nephrocystin 3-like N-terminal" evidence="5">
    <location>
        <begin position="342"/>
        <end position="411"/>
    </location>
</feature>
<feature type="repeat" description="ANK" evidence="2">
    <location>
        <begin position="796"/>
        <end position="828"/>
    </location>
</feature>
<dbReference type="Proteomes" id="UP000287972">
    <property type="component" value="Unassembled WGS sequence"/>
</dbReference>
<dbReference type="PANTHER" id="PTHR46082">
    <property type="entry name" value="ATP/GTP-BINDING PROTEIN-RELATED"/>
    <property type="match status" value="1"/>
</dbReference>
<dbReference type="PROSITE" id="PS50297">
    <property type="entry name" value="ANK_REP_REGION"/>
    <property type="match status" value="3"/>
</dbReference>
<feature type="domain" description="Nucleoside phosphorylase" evidence="3">
    <location>
        <begin position="9"/>
        <end position="281"/>
    </location>
</feature>
<feature type="domain" description="GPI inositol-deacylase winged helix" evidence="4">
    <location>
        <begin position="525"/>
        <end position="601"/>
    </location>
</feature>
<dbReference type="Pfam" id="PF01048">
    <property type="entry name" value="PNP_UDP_1"/>
    <property type="match status" value="1"/>
</dbReference>
<dbReference type="Gene3D" id="1.25.40.20">
    <property type="entry name" value="Ankyrin repeat-containing domain"/>
    <property type="match status" value="1"/>
</dbReference>
<dbReference type="Pfam" id="PF12796">
    <property type="entry name" value="Ank_2"/>
    <property type="match status" value="1"/>
</dbReference>
<dbReference type="InterPro" id="IPR002110">
    <property type="entry name" value="Ankyrin_rpt"/>
</dbReference>
<dbReference type="InterPro" id="IPR054471">
    <property type="entry name" value="GPIID_WHD"/>
</dbReference>
<dbReference type="InterPro" id="IPR035994">
    <property type="entry name" value="Nucleoside_phosphorylase_sf"/>
</dbReference>
<organism evidence="6 7">
    <name type="scientific">Fusarium floridanum</name>
    <dbReference type="NCBI Taxonomy" id="1325733"/>
    <lineage>
        <taxon>Eukaryota</taxon>
        <taxon>Fungi</taxon>
        <taxon>Dikarya</taxon>
        <taxon>Ascomycota</taxon>
        <taxon>Pezizomycotina</taxon>
        <taxon>Sordariomycetes</taxon>
        <taxon>Hypocreomycetidae</taxon>
        <taxon>Hypocreales</taxon>
        <taxon>Nectriaceae</taxon>
        <taxon>Fusarium</taxon>
        <taxon>Fusarium solani species complex</taxon>
    </lineage>
</organism>
<evidence type="ECO:0000259" key="4">
    <source>
        <dbReference type="Pfam" id="PF22939"/>
    </source>
</evidence>
<name>A0A428RYI8_9HYPO</name>
<dbReference type="Gene3D" id="3.40.50.1580">
    <property type="entry name" value="Nucleoside phosphorylase domain"/>
    <property type="match status" value="1"/>
</dbReference>
<keyword evidence="2" id="KW-0040">ANK repeat</keyword>
<evidence type="ECO:0000259" key="5">
    <source>
        <dbReference type="Pfam" id="PF24883"/>
    </source>
</evidence>
<proteinExistence type="predicted"/>
<dbReference type="InterPro" id="IPR053137">
    <property type="entry name" value="NLR-like"/>
</dbReference>
<dbReference type="InterPro" id="IPR036770">
    <property type="entry name" value="Ankyrin_rpt-contain_sf"/>
</dbReference>
<dbReference type="InterPro" id="IPR056884">
    <property type="entry name" value="NPHP3-like_N"/>
</dbReference>
<evidence type="ECO:0000313" key="6">
    <source>
        <dbReference type="EMBL" id="RSL82678.1"/>
    </source>
</evidence>
<dbReference type="EMBL" id="NKCL01000096">
    <property type="protein sequence ID" value="RSL82678.1"/>
    <property type="molecule type" value="Genomic_DNA"/>
</dbReference>
<dbReference type="Pfam" id="PF22939">
    <property type="entry name" value="WHD_GPIID"/>
    <property type="match status" value="1"/>
</dbReference>
<feature type="repeat" description="ANK" evidence="2">
    <location>
        <begin position="829"/>
        <end position="861"/>
    </location>
</feature>
<evidence type="ECO:0000259" key="3">
    <source>
        <dbReference type="Pfam" id="PF01048"/>
    </source>
</evidence>
<evidence type="ECO:0000313" key="7">
    <source>
        <dbReference type="Proteomes" id="UP000287972"/>
    </source>
</evidence>